<comment type="caution">
    <text evidence="5">The sequence shown here is derived from an EMBL/GenBank/DDBJ whole genome shotgun (WGS) entry which is preliminary data.</text>
</comment>
<dbReference type="Proteomes" id="UP000295097">
    <property type="component" value="Unassembled WGS sequence"/>
</dbReference>
<keyword evidence="3" id="KW-0804">Transcription</keyword>
<evidence type="ECO:0000256" key="1">
    <source>
        <dbReference type="ARBA" id="ARBA00023015"/>
    </source>
</evidence>
<reference evidence="5 6" key="1">
    <citation type="submission" date="2019-03" db="EMBL/GenBank/DDBJ databases">
        <title>Freshwater and sediment microbial communities from various areas in North America, analyzing microbe dynamics in response to fracking.</title>
        <authorList>
            <person name="Lamendella R."/>
        </authorList>
    </citation>
    <scope>NUCLEOTIDE SEQUENCE [LARGE SCALE GENOMIC DNA]</scope>
    <source>
        <strain evidence="5 6">175.2</strain>
    </source>
</reference>
<dbReference type="SMART" id="SM00345">
    <property type="entry name" value="HTH_GNTR"/>
    <property type="match status" value="1"/>
</dbReference>
<keyword evidence="1" id="KW-0805">Transcription regulation</keyword>
<evidence type="ECO:0000256" key="3">
    <source>
        <dbReference type="ARBA" id="ARBA00023163"/>
    </source>
</evidence>
<evidence type="ECO:0000313" key="5">
    <source>
        <dbReference type="EMBL" id="TCT32667.1"/>
    </source>
</evidence>
<dbReference type="SUPFAM" id="SSF46785">
    <property type="entry name" value="Winged helix' DNA-binding domain"/>
    <property type="match status" value="1"/>
</dbReference>
<dbReference type="InterPro" id="IPR036388">
    <property type="entry name" value="WH-like_DNA-bd_sf"/>
</dbReference>
<accession>A0A4R3NGV2</accession>
<dbReference type="SMART" id="SM00895">
    <property type="entry name" value="FCD"/>
    <property type="match status" value="1"/>
</dbReference>
<evidence type="ECO:0000259" key="4">
    <source>
        <dbReference type="PROSITE" id="PS50949"/>
    </source>
</evidence>
<dbReference type="Gene3D" id="1.20.120.530">
    <property type="entry name" value="GntR ligand-binding domain-like"/>
    <property type="match status" value="1"/>
</dbReference>
<protein>
    <submittedName>
        <fullName evidence="5">GntR family transcriptional regulator</fullName>
    </submittedName>
</protein>
<organism evidence="5 6">
    <name type="scientific">Martelella mediterranea</name>
    <dbReference type="NCBI Taxonomy" id="293089"/>
    <lineage>
        <taxon>Bacteria</taxon>
        <taxon>Pseudomonadati</taxon>
        <taxon>Pseudomonadota</taxon>
        <taxon>Alphaproteobacteria</taxon>
        <taxon>Hyphomicrobiales</taxon>
        <taxon>Aurantimonadaceae</taxon>
        <taxon>Martelella</taxon>
    </lineage>
</organism>
<dbReference type="CDD" id="cd07377">
    <property type="entry name" value="WHTH_GntR"/>
    <property type="match status" value="1"/>
</dbReference>
<feature type="domain" description="HTH gntR-type" evidence="4">
    <location>
        <begin position="21"/>
        <end position="88"/>
    </location>
</feature>
<dbReference type="PANTHER" id="PTHR43537">
    <property type="entry name" value="TRANSCRIPTIONAL REGULATOR, GNTR FAMILY"/>
    <property type="match status" value="1"/>
</dbReference>
<dbReference type="AlphaFoldDB" id="A0A4R3NGV2"/>
<dbReference type="RefSeq" id="WP_245511115.1">
    <property type="nucleotide sequence ID" value="NZ_SMAR01000038.1"/>
</dbReference>
<dbReference type="GO" id="GO:0003700">
    <property type="term" value="F:DNA-binding transcription factor activity"/>
    <property type="evidence" value="ECO:0007669"/>
    <property type="project" value="InterPro"/>
</dbReference>
<evidence type="ECO:0000313" key="6">
    <source>
        <dbReference type="Proteomes" id="UP000295097"/>
    </source>
</evidence>
<dbReference type="Pfam" id="PF00392">
    <property type="entry name" value="GntR"/>
    <property type="match status" value="1"/>
</dbReference>
<dbReference type="InterPro" id="IPR000524">
    <property type="entry name" value="Tscrpt_reg_HTH_GntR"/>
</dbReference>
<dbReference type="Pfam" id="PF07729">
    <property type="entry name" value="FCD"/>
    <property type="match status" value="1"/>
</dbReference>
<dbReference type="GO" id="GO:0003677">
    <property type="term" value="F:DNA binding"/>
    <property type="evidence" value="ECO:0007669"/>
    <property type="project" value="UniProtKB-KW"/>
</dbReference>
<dbReference type="Gene3D" id="1.10.10.10">
    <property type="entry name" value="Winged helix-like DNA-binding domain superfamily/Winged helix DNA-binding domain"/>
    <property type="match status" value="1"/>
</dbReference>
<gene>
    <name evidence="5" type="ORF">EDC90_103816</name>
</gene>
<name>A0A4R3NGV2_9HYPH</name>
<keyword evidence="2" id="KW-0238">DNA-binding</keyword>
<keyword evidence="6" id="KW-1185">Reference proteome</keyword>
<dbReference type="PANTHER" id="PTHR43537:SF5">
    <property type="entry name" value="UXU OPERON TRANSCRIPTIONAL REGULATOR"/>
    <property type="match status" value="1"/>
</dbReference>
<dbReference type="InterPro" id="IPR011711">
    <property type="entry name" value="GntR_C"/>
</dbReference>
<dbReference type="InterPro" id="IPR008920">
    <property type="entry name" value="TF_FadR/GntR_C"/>
</dbReference>
<dbReference type="InterPro" id="IPR036390">
    <property type="entry name" value="WH_DNA-bd_sf"/>
</dbReference>
<sequence>MGFASDGMMGISGSGFSGRSGTATQIVHNRLRAEIVSLKRLPGETISEKEIAAECGLSRTPIREALLRLAEEQLVDIVPKSGTRVSRIPVASLLEAQVARTALEQVNVRAAAGRVQGSDIANMRAMIVFQRERVEAGDSDQFHASDEALHRAIAVAGGYPGIWRMIEQVKLQVDRYRRLTLPQVNRMERVVEEHSEIVEAIADHDVDRAVIAMTKHLEGLGIEDLRPIRELNPDYFIGDINGAFEKWSDGNIADQKQGRSGPKPLND</sequence>
<dbReference type="SUPFAM" id="SSF48008">
    <property type="entry name" value="GntR ligand-binding domain-like"/>
    <property type="match status" value="1"/>
</dbReference>
<dbReference type="PROSITE" id="PS50949">
    <property type="entry name" value="HTH_GNTR"/>
    <property type="match status" value="1"/>
</dbReference>
<dbReference type="EMBL" id="SMAR01000038">
    <property type="protein sequence ID" value="TCT32667.1"/>
    <property type="molecule type" value="Genomic_DNA"/>
</dbReference>
<evidence type="ECO:0000256" key="2">
    <source>
        <dbReference type="ARBA" id="ARBA00023125"/>
    </source>
</evidence>
<proteinExistence type="predicted"/>